<evidence type="ECO:0000313" key="3">
    <source>
        <dbReference type="EMBL" id="CAF1079841.1"/>
    </source>
</evidence>
<dbReference type="EMBL" id="CAJNOJ010000087">
    <property type="protein sequence ID" value="CAF1073881.1"/>
    <property type="molecule type" value="Genomic_DNA"/>
</dbReference>
<evidence type="ECO:0000313" key="4">
    <source>
        <dbReference type="Proteomes" id="UP000663828"/>
    </source>
</evidence>
<gene>
    <name evidence="2" type="ORF">EDS130_LOCUS18586</name>
    <name evidence="3" type="ORF">XAT740_LOCUS17261</name>
</gene>
<keyword evidence="1" id="KW-1133">Transmembrane helix</keyword>
<keyword evidence="4" id="KW-1185">Reference proteome</keyword>
<protein>
    <submittedName>
        <fullName evidence="3">Uncharacterized protein</fullName>
    </submittedName>
</protein>
<dbReference type="Proteomes" id="UP000663828">
    <property type="component" value="Unassembled WGS sequence"/>
</dbReference>
<evidence type="ECO:0000256" key="1">
    <source>
        <dbReference type="SAM" id="Phobius"/>
    </source>
</evidence>
<feature type="transmembrane region" description="Helical" evidence="1">
    <location>
        <begin position="146"/>
        <end position="171"/>
    </location>
</feature>
<keyword evidence="1" id="KW-0812">Transmembrane</keyword>
<sequence length="173" mass="19549">MRETVDPYAIRSCAVLRRLLQHLCESKMFAIDIGEHFVAMLNVYIHYSFSSIKFCESLIGVVLAMIDENCKILTSFRIYLLLILMTRSERILTLSDSYSISMDNKQIGNMLPLISNENHVQTKRSLGKDRLNAAHLRRTRKGMVEIVVIVGVGLVILVGLGGTIGIIIYYAKK</sequence>
<keyword evidence="1" id="KW-0472">Membrane</keyword>
<proteinExistence type="predicted"/>
<dbReference type="Proteomes" id="UP000663852">
    <property type="component" value="Unassembled WGS sequence"/>
</dbReference>
<organism evidence="3 4">
    <name type="scientific">Adineta ricciae</name>
    <name type="common">Rotifer</name>
    <dbReference type="NCBI Taxonomy" id="249248"/>
    <lineage>
        <taxon>Eukaryota</taxon>
        <taxon>Metazoa</taxon>
        <taxon>Spiralia</taxon>
        <taxon>Gnathifera</taxon>
        <taxon>Rotifera</taxon>
        <taxon>Eurotatoria</taxon>
        <taxon>Bdelloidea</taxon>
        <taxon>Adinetida</taxon>
        <taxon>Adinetidae</taxon>
        <taxon>Adineta</taxon>
    </lineage>
</organism>
<dbReference type="AlphaFoldDB" id="A0A814MJH8"/>
<reference evidence="3" key="1">
    <citation type="submission" date="2021-02" db="EMBL/GenBank/DDBJ databases">
        <authorList>
            <person name="Nowell W R."/>
        </authorList>
    </citation>
    <scope>NUCLEOTIDE SEQUENCE</scope>
</reference>
<name>A0A814MJH8_ADIRI</name>
<evidence type="ECO:0000313" key="2">
    <source>
        <dbReference type="EMBL" id="CAF1073881.1"/>
    </source>
</evidence>
<dbReference type="EMBL" id="CAJNOR010001122">
    <property type="protein sequence ID" value="CAF1079841.1"/>
    <property type="molecule type" value="Genomic_DNA"/>
</dbReference>
<accession>A0A814MJH8</accession>
<comment type="caution">
    <text evidence="3">The sequence shown here is derived from an EMBL/GenBank/DDBJ whole genome shotgun (WGS) entry which is preliminary data.</text>
</comment>